<proteinExistence type="predicted"/>
<reference evidence="8" key="2">
    <citation type="submission" date="2019-07" db="EMBL/GenBank/DDBJ databases">
        <authorList>
            <person name="Yang Y."/>
            <person name="Bocs S."/>
            <person name="Baudouin L."/>
        </authorList>
    </citation>
    <scope>NUCLEOTIDE SEQUENCE</scope>
    <source>
        <tissue evidence="8">Spear leaf of Hainan Tall coconut</tissue>
    </source>
</reference>
<keyword evidence="5" id="KW-0862">Zinc</keyword>
<dbReference type="GO" id="GO:0008270">
    <property type="term" value="F:zinc ion binding"/>
    <property type="evidence" value="ECO:0007669"/>
    <property type="project" value="UniProtKB-KW"/>
</dbReference>
<dbReference type="FunFam" id="1.25.40.420:FF:000012">
    <property type="entry name" value="BTB/POZ and TAZ domain-containing protein 2"/>
    <property type="match status" value="1"/>
</dbReference>
<keyword evidence="4" id="KW-0833">Ubl conjugation pathway</keyword>
<comment type="caution">
    <text evidence="8">The sequence shown here is derived from an EMBL/GenBank/DDBJ whole genome shotgun (WGS) entry which is preliminary data.</text>
</comment>
<dbReference type="PANTHER" id="PTHR46287">
    <property type="entry name" value="BTB/POZ AND TAZ DOMAIN-CONTAINING PROTEIN 3-RELATED"/>
    <property type="match status" value="1"/>
</dbReference>
<dbReference type="Proteomes" id="UP000797356">
    <property type="component" value="Chromosome 13"/>
</dbReference>
<evidence type="ECO:0000256" key="2">
    <source>
        <dbReference type="ARBA" id="ARBA00022723"/>
    </source>
</evidence>
<evidence type="ECO:0000256" key="6">
    <source>
        <dbReference type="SAM" id="MobiDB-lite"/>
    </source>
</evidence>
<dbReference type="SUPFAM" id="SSF48371">
    <property type="entry name" value="ARM repeat"/>
    <property type="match status" value="1"/>
</dbReference>
<dbReference type="PROSITE" id="PS50134">
    <property type="entry name" value="ZF_TAZ"/>
    <property type="match status" value="1"/>
</dbReference>
<comment type="pathway">
    <text evidence="1">Protein modification; protein ubiquitination.</text>
</comment>
<evidence type="ECO:0000256" key="4">
    <source>
        <dbReference type="ARBA" id="ARBA00022786"/>
    </source>
</evidence>
<feature type="compositionally biased region" description="Low complexity" evidence="6">
    <location>
        <begin position="11"/>
        <end position="21"/>
    </location>
</feature>
<dbReference type="InterPro" id="IPR007701">
    <property type="entry name" value="Interferon-rel_develop_reg_N"/>
</dbReference>
<accession>A0A8K0ITI6</accession>
<dbReference type="InterPro" id="IPR016024">
    <property type="entry name" value="ARM-type_fold"/>
</dbReference>
<evidence type="ECO:0000256" key="3">
    <source>
        <dbReference type="ARBA" id="ARBA00022771"/>
    </source>
</evidence>
<name>A0A8K0ITI6_COCNU</name>
<dbReference type="FunFam" id="1.20.1020.10:FF:000004">
    <property type="entry name" value="BTB/POZ and TAZ domain-containing protein 2"/>
    <property type="match status" value="1"/>
</dbReference>
<dbReference type="GO" id="GO:0009725">
    <property type="term" value="P:response to hormone"/>
    <property type="evidence" value="ECO:0007669"/>
    <property type="project" value="UniProtKB-ARBA"/>
</dbReference>
<organism evidence="8 9">
    <name type="scientific">Cocos nucifera</name>
    <name type="common">Coconut palm</name>
    <dbReference type="NCBI Taxonomy" id="13894"/>
    <lineage>
        <taxon>Eukaryota</taxon>
        <taxon>Viridiplantae</taxon>
        <taxon>Streptophyta</taxon>
        <taxon>Embryophyta</taxon>
        <taxon>Tracheophyta</taxon>
        <taxon>Spermatophyta</taxon>
        <taxon>Magnoliopsida</taxon>
        <taxon>Liliopsida</taxon>
        <taxon>Arecaceae</taxon>
        <taxon>Arecoideae</taxon>
        <taxon>Cocoseae</taxon>
        <taxon>Attaleinae</taxon>
        <taxon>Cocos</taxon>
    </lineage>
</organism>
<keyword evidence="3" id="KW-0863">Zinc-finger</keyword>
<evidence type="ECO:0000259" key="7">
    <source>
        <dbReference type="PROSITE" id="PS50134"/>
    </source>
</evidence>
<dbReference type="InterPro" id="IPR044513">
    <property type="entry name" value="BT1/2/3/4/5"/>
</dbReference>
<dbReference type="Pfam" id="PF05004">
    <property type="entry name" value="IFRD"/>
    <property type="match status" value="1"/>
</dbReference>
<dbReference type="GO" id="GO:0009751">
    <property type="term" value="P:response to salicylic acid"/>
    <property type="evidence" value="ECO:0007669"/>
    <property type="project" value="UniProtKB-ARBA"/>
</dbReference>
<dbReference type="CDD" id="cd14733">
    <property type="entry name" value="BACK"/>
    <property type="match status" value="1"/>
</dbReference>
<dbReference type="GO" id="GO:0042542">
    <property type="term" value="P:response to hydrogen peroxide"/>
    <property type="evidence" value="ECO:0007669"/>
    <property type="project" value="UniProtKB-ARBA"/>
</dbReference>
<dbReference type="SUPFAM" id="SSF57933">
    <property type="entry name" value="TAZ domain"/>
    <property type="match status" value="1"/>
</dbReference>
<feature type="region of interest" description="Disordered" evidence="6">
    <location>
        <begin position="1"/>
        <end position="21"/>
    </location>
</feature>
<protein>
    <submittedName>
        <fullName evidence="8">Putative interferon-related developmental regulator 2</fullName>
    </submittedName>
</protein>
<dbReference type="InterPro" id="IPR035898">
    <property type="entry name" value="TAZ_dom_sf"/>
</dbReference>
<feature type="domain" description="TAZ-type" evidence="7">
    <location>
        <begin position="552"/>
        <end position="650"/>
    </location>
</feature>
<dbReference type="Gene3D" id="3.30.710.10">
    <property type="entry name" value="Potassium Channel Kv1.1, Chain A"/>
    <property type="match status" value="1"/>
</dbReference>
<gene>
    <name evidence="8" type="ORF">COCNU_13G006940</name>
</gene>
<dbReference type="OrthoDB" id="686784at2759"/>
<dbReference type="Pfam" id="PF02135">
    <property type="entry name" value="zf-TAZ"/>
    <property type="match status" value="1"/>
</dbReference>
<dbReference type="GO" id="GO:0005516">
    <property type="term" value="F:calmodulin binding"/>
    <property type="evidence" value="ECO:0007669"/>
    <property type="project" value="UniProtKB-ARBA"/>
</dbReference>
<reference evidence="8" key="1">
    <citation type="journal article" date="2017" name="Gigascience">
        <title>The genome draft of coconut (Cocos nucifera).</title>
        <authorList>
            <person name="Xiao Y."/>
            <person name="Xu P."/>
            <person name="Fan H."/>
            <person name="Baudouin L."/>
            <person name="Xia W."/>
            <person name="Bocs S."/>
            <person name="Xu J."/>
            <person name="Li Q."/>
            <person name="Guo A."/>
            <person name="Zhou L."/>
            <person name="Li J."/>
            <person name="Wu Y."/>
            <person name="Ma Z."/>
            <person name="Armero A."/>
            <person name="Issali A.E."/>
            <person name="Liu N."/>
            <person name="Peng M."/>
            <person name="Yang Y."/>
        </authorList>
    </citation>
    <scope>NUCLEOTIDE SEQUENCE</scope>
    <source>
        <tissue evidence="8">Spear leaf of Hainan Tall coconut</tissue>
    </source>
</reference>
<dbReference type="PANTHER" id="PTHR46287:SF11">
    <property type="entry name" value="BTB_POZ AND TAZ DOMAIN-CONTAINING PROTEIN 4"/>
    <property type="match status" value="1"/>
</dbReference>
<dbReference type="Gene3D" id="1.20.1020.10">
    <property type="entry name" value="TAZ domain"/>
    <property type="match status" value="1"/>
</dbReference>
<evidence type="ECO:0000256" key="5">
    <source>
        <dbReference type="ARBA" id="ARBA00022833"/>
    </source>
</evidence>
<dbReference type="Gene3D" id="1.25.40.420">
    <property type="match status" value="1"/>
</dbReference>
<sequence>MGKSNRRKAGADQFDSSDADSVSSASTALSELTLANETEHVNSLEFVLDKYIDALYEKRCITLLQQYINSIKRGSTKEISLSSRAIGLLAITAGSGSSAHEIMEESVPQLSRALKCGSDACKISILECLAVISFVGANDFAETETSLKIMWEVIRPKSVSNVGPLKRPSSAVLAAAISAWSFLLTTISSWRINPGTWKESISFLSTLLEVDDRYDRSVRIAAGEAIALFFELGILGMSYSEENGVENFNNEVSKRCTVTYMQSMKAKISGQVYSLSMEAGGKGADKKNLNDQRDLFLKIWDFVQMGECPEVLLKISSKRNILRTSTWSQLIQLNFLKRYLGRGFLKHAQENELLHDIFEYTVDKTESLSAKEKKISRSGDEKGRTQKLKKDRRMAQGMASPVMKNMLRQSRSRGGCRKAISIRGVPHHAVWVFLRFLYSSCYEQEEMNQFVLHLLVLSHVFVIPTLKNVCVQQLERGLLTTENVVDVFQLAKLFDAPRLCLLCHRMMVKNFKVVSASEGWKVMKQSNPRLEKEILESVIDADTRENERLKKLEERKIYLQLHEAMEALVHICRDGCRTIGPHDKVLKRSAAPCNFPACRGLEALVRHFAGCKNRVLGGCTHCKRMWQLLELHSRLCMQVNGCKVPLCRHFKEKLRHQNKKDEVKWKLLVSKVLEAKSFSGAHMLQSMLAVCA</sequence>
<evidence type="ECO:0000313" key="9">
    <source>
        <dbReference type="Proteomes" id="UP000797356"/>
    </source>
</evidence>
<dbReference type="EMBL" id="CM017884">
    <property type="protein sequence ID" value="KAG1366904.1"/>
    <property type="molecule type" value="Genomic_DNA"/>
</dbReference>
<dbReference type="InterPro" id="IPR011333">
    <property type="entry name" value="SKP1/BTB/POZ_sf"/>
</dbReference>
<evidence type="ECO:0000313" key="8">
    <source>
        <dbReference type="EMBL" id="KAG1366904.1"/>
    </source>
</evidence>
<dbReference type="SUPFAM" id="SSF54695">
    <property type="entry name" value="POZ domain"/>
    <property type="match status" value="1"/>
</dbReference>
<dbReference type="SMART" id="SM00551">
    <property type="entry name" value="ZnF_TAZ"/>
    <property type="match status" value="1"/>
</dbReference>
<dbReference type="GO" id="GO:0006355">
    <property type="term" value="P:regulation of DNA-templated transcription"/>
    <property type="evidence" value="ECO:0007669"/>
    <property type="project" value="UniProtKB-ARBA"/>
</dbReference>
<keyword evidence="2" id="KW-0479">Metal-binding</keyword>
<dbReference type="InterPro" id="IPR000197">
    <property type="entry name" value="Znf_TAZ"/>
</dbReference>
<evidence type="ECO:0000256" key="1">
    <source>
        <dbReference type="ARBA" id="ARBA00004906"/>
    </source>
</evidence>
<dbReference type="AlphaFoldDB" id="A0A8K0ITI6"/>
<keyword evidence="9" id="KW-1185">Reference proteome</keyword>